<dbReference type="HAMAP" id="MF_00176">
    <property type="entry name" value="Ser_tRNA_synth_type1"/>
    <property type="match status" value="1"/>
</dbReference>
<protein>
    <recommendedName>
        <fullName evidence="12">Serine--tRNA ligase</fullName>
        <ecNumber evidence="12">6.1.1.11</ecNumber>
    </recommendedName>
    <alternativeName>
        <fullName evidence="12">Seryl-tRNA synthetase</fullName>
        <shortName evidence="12">SerRS</shortName>
    </alternativeName>
    <alternativeName>
        <fullName evidence="12">Seryl-tRNA(Ser/Sec) synthetase</fullName>
    </alternativeName>
</protein>
<feature type="binding site" evidence="13">
    <location>
        <position position="322"/>
    </location>
    <ligand>
        <name>L-serine</name>
        <dbReference type="ChEBI" id="CHEBI:33384"/>
    </ligand>
</feature>
<comment type="catalytic activity">
    <reaction evidence="11 12">
        <text>tRNA(Ser) + L-serine + ATP = L-seryl-tRNA(Ser) + AMP + diphosphate + H(+)</text>
        <dbReference type="Rhea" id="RHEA:12292"/>
        <dbReference type="Rhea" id="RHEA-COMP:9669"/>
        <dbReference type="Rhea" id="RHEA-COMP:9703"/>
        <dbReference type="ChEBI" id="CHEBI:15378"/>
        <dbReference type="ChEBI" id="CHEBI:30616"/>
        <dbReference type="ChEBI" id="CHEBI:33019"/>
        <dbReference type="ChEBI" id="CHEBI:33384"/>
        <dbReference type="ChEBI" id="CHEBI:78442"/>
        <dbReference type="ChEBI" id="CHEBI:78533"/>
        <dbReference type="ChEBI" id="CHEBI:456215"/>
        <dbReference type="EC" id="6.1.1.11"/>
    </reaction>
</comment>
<dbReference type="InterPro" id="IPR033729">
    <property type="entry name" value="SerRS_core"/>
</dbReference>
<gene>
    <name evidence="12" type="primary">serS</name>
    <name evidence="17" type="ORF">EH31_09140</name>
</gene>
<evidence type="ECO:0000313" key="17">
    <source>
        <dbReference type="EMBL" id="KEO90244.1"/>
    </source>
</evidence>
<evidence type="ECO:0000256" key="4">
    <source>
        <dbReference type="ARBA" id="ARBA00022490"/>
    </source>
</evidence>
<dbReference type="InterPro" id="IPR002317">
    <property type="entry name" value="Ser-tRNA-ligase_type_1"/>
</dbReference>
<dbReference type="EMBL" id="JMIW01000003">
    <property type="protein sequence ID" value="KEO90244.1"/>
    <property type="molecule type" value="Genomic_DNA"/>
</dbReference>
<dbReference type="Proteomes" id="UP000027647">
    <property type="component" value="Unassembled WGS sequence"/>
</dbReference>
<dbReference type="PIRSF" id="PIRSF001529">
    <property type="entry name" value="Ser-tRNA-synth_IIa"/>
    <property type="match status" value="1"/>
</dbReference>
<feature type="binding site" evidence="12">
    <location>
        <position position="477"/>
    </location>
    <ligand>
        <name>L-serine</name>
        <dbReference type="ChEBI" id="CHEBI:33384"/>
    </ligand>
</feature>
<dbReference type="EC" id="6.1.1.11" evidence="12"/>
<feature type="binding site" evidence="12 14">
    <location>
        <begin position="353"/>
        <end position="355"/>
    </location>
    <ligand>
        <name>ATP</name>
        <dbReference type="ChEBI" id="CHEBI:30616"/>
    </ligand>
</feature>
<name>A0A074M9Z3_ERYLO</name>
<reference evidence="17 18" key="1">
    <citation type="submission" date="2014-04" db="EMBL/GenBank/DDBJ databases">
        <title>A comprehensive comparison of genomes of Erythrobacter spp. strains.</title>
        <authorList>
            <person name="Zheng Q."/>
        </authorList>
    </citation>
    <scope>NUCLEOTIDE SEQUENCE [LARGE SCALE GENOMIC DNA]</scope>
    <source>
        <strain evidence="17 18">DSM 6997</strain>
    </source>
</reference>
<feature type="coiled-coil region" evidence="15">
    <location>
        <begin position="30"/>
        <end position="90"/>
    </location>
</feature>
<comment type="caution">
    <text evidence="12">Lacks conserved residue(s) required for the propagation of feature annotation.</text>
</comment>
<comment type="pathway">
    <text evidence="2 12">Aminoacyl-tRNA biosynthesis; selenocysteinyl-tRNA(Sec) biosynthesis; L-seryl-tRNA(Sec) from L-serine and tRNA(Sec): step 1/1.</text>
</comment>
<feature type="binding site" evidence="13">
    <location>
        <position position="353"/>
    </location>
    <ligand>
        <name>L-serine</name>
        <dbReference type="ChEBI" id="CHEBI:33384"/>
    </ligand>
</feature>
<dbReference type="RefSeq" id="WP_034959708.1">
    <property type="nucleotide sequence ID" value="NZ_JMIW01000003.1"/>
</dbReference>
<dbReference type="UniPathway" id="UPA00906">
    <property type="reaction ID" value="UER00895"/>
</dbReference>
<dbReference type="SUPFAM" id="SSF46589">
    <property type="entry name" value="tRNA-binding arm"/>
    <property type="match status" value="1"/>
</dbReference>
<dbReference type="GO" id="GO:0004828">
    <property type="term" value="F:serine-tRNA ligase activity"/>
    <property type="evidence" value="ECO:0007669"/>
    <property type="project" value="UniProtKB-UniRule"/>
</dbReference>
<evidence type="ECO:0000256" key="1">
    <source>
        <dbReference type="ARBA" id="ARBA00004496"/>
    </source>
</evidence>
<dbReference type="Gene3D" id="3.30.930.10">
    <property type="entry name" value="Bira Bifunctional Protein, Domain 2"/>
    <property type="match status" value="1"/>
</dbReference>
<evidence type="ECO:0000256" key="13">
    <source>
        <dbReference type="PIRSR" id="PIRSR001529-1"/>
    </source>
</evidence>
<dbReference type="GO" id="GO:0005524">
    <property type="term" value="F:ATP binding"/>
    <property type="evidence" value="ECO:0007669"/>
    <property type="project" value="UniProtKB-UniRule"/>
</dbReference>
<comment type="similarity">
    <text evidence="3 12">Belongs to the class-II aminoacyl-tRNA synthetase family. Type-1 seryl-tRNA synthetase subfamily.</text>
</comment>
<dbReference type="GO" id="GO:0016260">
    <property type="term" value="P:selenocysteine biosynthetic process"/>
    <property type="evidence" value="ECO:0007669"/>
    <property type="project" value="UniProtKB-UniRule"/>
</dbReference>
<evidence type="ECO:0000259" key="16">
    <source>
        <dbReference type="PROSITE" id="PS50862"/>
    </source>
</evidence>
<comment type="caution">
    <text evidence="17">The sequence shown here is derived from an EMBL/GenBank/DDBJ whole genome shotgun (WGS) entry which is preliminary data.</text>
</comment>
<dbReference type="PROSITE" id="PS50862">
    <property type="entry name" value="AA_TRNA_LIGASE_II"/>
    <property type="match status" value="1"/>
</dbReference>
<dbReference type="InterPro" id="IPR015866">
    <property type="entry name" value="Ser-tRNA-synth_1_N"/>
</dbReference>
<evidence type="ECO:0000256" key="15">
    <source>
        <dbReference type="SAM" id="Coils"/>
    </source>
</evidence>
<dbReference type="CDD" id="cd00770">
    <property type="entry name" value="SerRS_core"/>
    <property type="match status" value="1"/>
</dbReference>
<feature type="binding site" evidence="13">
    <location>
        <position position="475"/>
    </location>
    <ligand>
        <name>L-serine</name>
        <dbReference type="ChEBI" id="CHEBI:33384"/>
    </ligand>
</feature>
<dbReference type="Pfam" id="PF00587">
    <property type="entry name" value="tRNA-synt_2b"/>
    <property type="match status" value="1"/>
</dbReference>
<evidence type="ECO:0000256" key="9">
    <source>
        <dbReference type="ARBA" id="ARBA00023146"/>
    </source>
</evidence>
<evidence type="ECO:0000256" key="12">
    <source>
        <dbReference type="HAMAP-Rule" id="MF_00176"/>
    </source>
</evidence>
<dbReference type="NCBIfam" id="TIGR00414">
    <property type="entry name" value="serS"/>
    <property type="match status" value="1"/>
</dbReference>
<comment type="subunit">
    <text evidence="12">Homodimer. The tRNA molecule binds across the dimer.</text>
</comment>
<dbReference type="InterPro" id="IPR042103">
    <property type="entry name" value="SerRS_1_N_sf"/>
</dbReference>
<keyword evidence="5 12" id="KW-0436">Ligase</keyword>
<feature type="binding site" evidence="12">
    <location>
        <begin position="322"/>
        <end position="324"/>
    </location>
    <ligand>
        <name>L-serine</name>
        <dbReference type="ChEBI" id="CHEBI:33384"/>
    </ligand>
</feature>
<feature type="domain" description="Aminoacyl-transfer RNA synthetases class-II family profile" evidence="16">
    <location>
        <begin position="282"/>
        <end position="502"/>
    </location>
</feature>
<evidence type="ECO:0000256" key="8">
    <source>
        <dbReference type="ARBA" id="ARBA00022917"/>
    </source>
</evidence>
<comment type="function">
    <text evidence="12">Catalyzes the attachment of serine to tRNA(Ser). Is also able to aminoacylate tRNA(Sec) with serine, to form the misacylated tRNA L-seryl-tRNA(Sec), which will be further converted into selenocysteinyl-tRNA(Sec).</text>
</comment>
<feature type="binding site" evidence="12 14">
    <location>
        <begin position="440"/>
        <end position="443"/>
    </location>
    <ligand>
        <name>ATP</name>
        <dbReference type="ChEBI" id="CHEBI:30616"/>
    </ligand>
</feature>
<dbReference type="OrthoDB" id="9804647at2"/>
<dbReference type="InterPro" id="IPR002314">
    <property type="entry name" value="aa-tRNA-synt_IIb"/>
</dbReference>
<dbReference type="AlphaFoldDB" id="A0A074M9Z3"/>
<comment type="subcellular location">
    <subcellularLocation>
        <location evidence="1 12">Cytoplasm</location>
    </subcellularLocation>
</comment>
<feature type="binding site" evidence="12 13">
    <location>
        <position position="376"/>
    </location>
    <ligand>
        <name>L-serine</name>
        <dbReference type="ChEBI" id="CHEBI:33384"/>
    </ligand>
</feature>
<dbReference type="STRING" id="1044.EH31_09140"/>
<dbReference type="InterPro" id="IPR010978">
    <property type="entry name" value="tRNA-bd_arm"/>
</dbReference>
<dbReference type="SUPFAM" id="SSF55681">
    <property type="entry name" value="Class II aaRS and biotin synthetases"/>
    <property type="match status" value="1"/>
</dbReference>
<evidence type="ECO:0000256" key="6">
    <source>
        <dbReference type="ARBA" id="ARBA00022741"/>
    </source>
</evidence>
<accession>A0A074M9Z3</accession>
<keyword evidence="15" id="KW-0175">Coiled coil</keyword>
<keyword evidence="7 12" id="KW-0067">ATP-binding</keyword>
<dbReference type="PANTHER" id="PTHR43697:SF1">
    <property type="entry name" value="SERINE--TRNA LIGASE"/>
    <property type="match status" value="1"/>
</dbReference>
<keyword evidence="18" id="KW-1185">Reference proteome</keyword>
<evidence type="ECO:0000256" key="3">
    <source>
        <dbReference type="ARBA" id="ARBA00010728"/>
    </source>
</evidence>
<dbReference type="eggNOG" id="COG0172">
    <property type="taxonomic scope" value="Bacteria"/>
</dbReference>
<evidence type="ECO:0000256" key="7">
    <source>
        <dbReference type="ARBA" id="ARBA00022840"/>
    </source>
</evidence>
<keyword evidence="6 12" id="KW-0547">Nucleotide-binding</keyword>
<dbReference type="Gene3D" id="1.10.287.40">
    <property type="entry name" value="Serine-tRNA synthetase, tRNA binding domain"/>
    <property type="match status" value="1"/>
</dbReference>
<keyword evidence="4 12" id="KW-0963">Cytoplasm</keyword>
<keyword evidence="8 12" id="KW-0648">Protein biosynthesis</keyword>
<evidence type="ECO:0000256" key="14">
    <source>
        <dbReference type="PIRSR" id="PIRSR001529-2"/>
    </source>
</evidence>
<dbReference type="InterPro" id="IPR045864">
    <property type="entry name" value="aa-tRNA-synth_II/BPL/LPL"/>
</dbReference>
<evidence type="ECO:0000256" key="11">
    <source>
        <dbReference type="ARBA" id="ARBA00048823"/>
    </source>
</evidence>
<evidence type="ECO:0000313" key="18">
    <source>
        <dbReference type="Proteomes" id="UP000027647"/>
    </source>
</evidence>
<dbReference type="InterPro" id="IPR006195">
    <property type="entry name" value="aa-tRNA-synth_II"/>
</dbReference>
<proteinExistence type="inferred from homology"/>
<comment type="catalytic activity">
    <reaction evidence="10 12">
        <text>tRNA(Sec) + L-serine + ATP = L-seryl-tRNA(Sec) + AMP + diphosphate + H(+)</text>
        <dbReference type="Rhea" id="RHEA:42580"/>
        <dbReference type="Rhea" id="RHEA-COMP:9742"/>
        <dbReference type="Rhea" id="RHEA-COMP:10128"/>
        <dbReference type="ChEBI" id="CHEBI:15378"/>
        <dbReference type="ChEBI" id="CHEBI:30616"/>
        <dbReference type="ChEBI" id="CHEBI:33019"/>
        <dbReference type="ChEBI" id="CHEBI:33384"/>
        <dbReference type="ChEBI" id="CHEBI:78442"/>
        <dbReference type="ChEBI" id="CHEBI:78533"/>
        <dbReference type="ChEBI" id="CHEBI:456215"/>
        <dbReference type="EC" id="6.1.1.11"/>
    </reaction>
</comment>
<keyword evidence="9 12" id="KW-0030">Aminoacyl-tRNA synthetase</keyword>
<dbReference type="GO" id="GO:0005737">
    <property type="term" value="C:cytoplasm"/>
    <property type="evidence" value="ECO:0007669"/>
    <property type="project" value="UniProtKB-SubCell"/>
</dbReference>
<feature type="coiled-coil region" evidence="15">
    <location>
        <begin position="225"/>
        <end position="252"/>
    </location>
</feature>
<dbReference type="PANTHER" id="PTHR43697">
    <property type="entry name" value="SERYL-TRNA SYNTHETASE"/>
    <property type="match status" value="1"/>
</dbReference>
<comment type="domain">
    <text evidence="12">Consists of two distinct domains, a catalytic core and a N-terminal extension that is involved in tRNA binding.</text>
</comment>
<dbReference type="Pfam" id="PF02403">
    <property type="entry name" value="Seryl_tRNA_N"/>
    <property type="match status" value="1"/>
</dbReference>
<organism evidence="17 18">
    <name type="scientific">Erythrobacter longus</name>
    <dbReference type="NCBI Taxonomy" id="1044"/>
    <lineage>
        <taxon>Bacteria</taxon>
        <taxon>Pseudomonadati</taxon>
        <taxon>Pseudomonadota</taxon>
        <taxon>Alphaproteobacteria</taxon>
        <taxon>Sphingomonadales</taxon>
        <taxon>Erythrobacteraceae</taxon>
        <taxon>Erythrobacter/Porphyrobacter group</taxon>
        <taxon>Erythrobacter</taxon>
    </lineage>
</organism>
<sequence>MHDIRLIRDDPEGFDAILARRGIDPVSAQILALDEERRALTTKLQEMQSRRNEASKAIGMAMGQGDKDKAESLKAEVAELKQTMPALEESERELGAKLQDALARIPNLPFDDVPQGAGEEQNVEIAVWGEKPSFDFEPKEHADFAPDLGMDFETGALLSGARFTFLRGDMARLHRALGQFMIDRQTREYGYTECMPPVLVKDEAMYGTDKLPKFAEDSFAVINRYKALSIQLDAAEELTEQLSQEYDALLTAVGDLMLWKLDNDLSHRVSKEFSIAFDKVFELGKVIEAKGEGLPEKYDELLKEEKELRKRGQDSSLWLIPTSEVSLTASVMGQILEESALPIRLTALTQCFRSEAGSAGRDTRGFIRQHQFEKCELVSIVKPEDSEAEHERMTRAAEEVLEALGLPYRKMLLCTGDMGFGARKTYDLEVWLPGQGAYREISSCSNTGDFQARRMKTRYKVAGEKKRNEFVHTLNGSGLAVGRTLVAVIENYQQADGSVLVPEVLHPYMGGVTKLEPQ</sequence>
<evidence type="ECO:0000256" key="5">
    <source>
        <dbReference type="ARBA" id="ARBA00022598"/>
    </source>
</evidence>
<dbReference type="PRINTS" id="PR00981">
    <property type="entry name" value="TRNASYNTHSER"/>
</dbReference>
<evidence type="ECO:0000256" key="2">
    <source>
        <dbReference type="ARBA" id="ARBA00005045"/>
    </source>
</evidence>
<dbReference type="GO" id="GO:0006434">
    <property type="term" value="P:seryl-tRNA aminoacylation"/>
    <property type="evidence" value="ECO:0007669"/>
    <property type="project" value="UniProtKB-UniRule"/>
</dbReference>
<evidence type="ECO:0000256" key="10">
    <source>
        <dbReference type="ARBA" id="ARBA00047929"/>
    </source>
</evidence>